<dbReference type="Pfam" id="PF03486">
    <property type="entry name" value="HI0933_like"/>
    <property type="match status" value="1"/>
</dbReference>
<gene>
    <name evidence="6" type="ORF">NBZ79_17490</name>
</gene>
<evidence type="ECO:0000313" key="6">
    <source>
        <dbReference type="EMBL" id="USG60954.1"/>
    </source>
</evidence>
<feature type="domain" description="RsdA/BaiN/AoA(So)-like insert" evidence="5">
    <location>
        <begin position="199"/>
        <end position="349"/>
    </location>
</feature>
<sequence>MTLAPREKIVAIIGAGPAGLIAAQKLSGIENLQLHVFDQKPSVARKFLIAGRGGLNLTHSEPLTHFTEKYAENAERFSAFLKRFSPEDMMNWAAALGISVFKGSSGRIFPDGLKATPLLRAWLKELERAQVQFHLRHRWLKTGDDQTLVFSTQDNPALAFKADAILYAMGGASYPHLGAIGDWIDPLRSAGINIAPLSPSNCGFQTGWSDHFISRFEGAPLKNIRLSHENRRIAGDLVITKSGLEGGALYALSKPLREQLSRGSVPIILLDLKPEMAAPQLAGALSAPRGKISLSNFLRKKLKFSPIQTALLHEFAAKEKMTDPEKLGKTVKALPIPLQAINGIERAISSAGGVKFKNLNNQLMIKNLPGQFVAGEMLDWEAPTGGYLLQGCFATGVVAAEGIARYLDPAGR</sequence>
<dbReference type="Proteomes" id="UP001056291">
    <property type="component" value="Chromosome"/>
</dbReference>
<dbReference type="NCBIfam" id="TIGR00275">
    <property type="entry name" value="aminoacetone oxidase family FAD-binding enzyme"/>
    <property type="match status" value="1"/>
</dbReference>
<proteinExistence type="predicted"/>
<keyword evidence="7" id="KW-1185">Reference proteome</keyword>
<evidence type="ECO:0000256" key="1">
    <source>
        <dbReference type="ARBA" id="ARBA00001974"/>
    </source>
</evidence>
<dbReference type="SUPFAM" id="SSF51905">
    <property type="entry name" value="FAD/NAD(P)-binding domain"/>
    <property type="match status" value="1"/>
</dbReference>
<feature type="domain" description="RsdA/BaiN/AoA(So)-like Rossmann fold-like" evidence="4">
    <location>
        <begin position="10"/>
        <end position="401"/>
    </location>
</feature>
<dbReference type="InterPro" id="IPR055178">
    <property type="entry name" value="RsdA/BaiN/AoA(So)-like_dom"/>
</dbReference>
<dbReference type="Gene3D" id="1.10.8.260">
    <property type="entry name" value="HI0933 insert domain-like"/>
    <property type="match status" value="1"/>
</dbReference>
<dbReference type="InterPro" id="IPR023166">
    <property type="entry name" value="BaiN-like_dom_sf"/>
</dbReference>
<protein>
    <submittedName>
        <fullName evidence="6">TIGR03862 family flavoprotein</fullName>
    </submittedName>
</protein>
<dbReference type="PANTHER" id="PTHR42887:SF1">
    <property type="entry name" value="BLR3961 PROTEIN"/>
    <property type="match status" value="1"/>
</dbReference>
<evidence type="ECO:0000259" key="5">
    <source>
        <dbReference type="Pfam" id="PF22780"/>
    </source>
</evidence>
<dbReference type="PANTHER" id="PTHR42887">
    <property type="entry name" value="OS12G0638800 PROTEIN"/>
    <property type="match status" value="1"/>
</dbReference>
<evidence type="ECO:0000256" key="2">
    <source>
        <dbReference type="ARBA" id="ARBA00022630"/>
    </source>
</evidence>
<dbReference type="InterPro" id="IPR004792">
    <property type="entry name" value="BaiN-like"/>
</dbReference>
<dbReference type="RefSeq" id="WP_251933907.1">
    <property type="nucleotide sequence ID" value="NZ_CP098747.1"/>
</dbReference>
<evidence type="ECO:0000313" key="7">
    <source>
        <dbReference type="Proteomes" id="UP001056291"/>
    </source>
</evidence>
<dbReference type="SUPFAM" id="SSF160996">
    <property type="entry name" value="HI0933 insert domain-like"/>
    <property type="match status" value="1"/>
</dbReference>
<evidence type="ECO:0000256" key="3">
    <source>
        <dbReference type="ARBA" id="ARBA00022827"/>
    </source>
</evidence>
<dbReference type="InterPro" id="IPR036188">
    <property type="entry name" value="FAD/NAD-bd_sf"/>
</dbReference>
<evidence type="ECO:0000259" key="4">
    <source>
        <dbReference type="Pfam" id="PF03486"/>
    </source>
</evidence>
<dbReference type="Gene3D" id="3.50.50.60">
    <property type="entry name" value="FAD/NAD(P)-binding domain"/>
    <property type="match status" value="1"/>
</dbReference>
<keyword evidence="2" id="KW-0285">Flavoprotein</keyword>
<dbReference type="NCBIfam" id="TIGR03862">
    <property type="entry name" value="flavo_PP4765"/>
    <property type="match status" value="1"/>
</dbReference>
<dbReference type="Pfam" id="PF22780">
    <property type="entry name" value="HI0933_like_1st"/>
    <property type="match status" value="1"/>
</dbReference>
<name>A0ABY4W1X6_9PROT</name>
<dbReference type="InterPro" id="IPR057661">
    <property type="entry name" value="RsdA/BaiN/AoA(So)_Rossmann"/>
</dbReference>
<organism evidence="6 7">
    <name type="scientific">Sneathiella marina</name>
    <dbReference type="NCBI Taxonomy" id="2950108"/>
    <lineage>
        <taxon>Bacteria</taxon>
        <taxon>Pseudomonadati</taxon>
        <taxon>Pseudomonadota</taxon>
        <taxon>Alphaproteobacteria</taxon>
        <taxon>Sneathiellales</taxon>
        <taxon>Sneathiellaceae</taxon>
        <taxon>Sneathiella</taxon>
    </lineage>
</organism>
<accession>A0ABY4W1X6</accession>
<reference evidence="6" key="1">
    <citation type="submission" date="2022-06" db="EMBL/GenBank/DDBJ databases">
        <title>Sneathiella actinostolidae sp. nov., isolated from a sea anemonein the Western Pacific Ocean.</title>
        <authorList>
            <person name="Wei M.J."/>
        </authorList>
    </citation>
    <scope>NUCLEOTIDE SEQUENCE</scope>
    <source>
        <strain evidence="6">PHK-P5</strain>
    </source>
</reference>
<dbReference type="Gene3D" id="2.40.30.10">
    <property type="entry name" value="Translation factors"/>
    <property type="match status" value="1"/>
</dbReference>
<dbReference type="InterPro" id="IPR022460">
    <property type="entry name" value="Flavoprotein_PP4765"/>
</dbReference>
<keyword evidence="3" id="KW-0274">FAD</keyword>
<dbReference type="EMBL" id="CP098747">
    <property type="protein sequence ID" value="USG60954.1"/>
    <property type="molecule type" value="Genomic_DNA"/>
</dbReference>
<comment type="cofactor">
    <cofactor evidence="1">
        <name>FAD</name>
        <dbReference type="ChEBI" id="CHEBI:57692"/>
    </cofactor>
</comment>